<keyword evidence="2" id="KW-1185">Reference proteome</keyword>
<organism evidence="1 2">
    <name type="scientific">Pedobacter nutrimenti</name>
    <dbReference type="NCBI Taxonomy" id="1241337"/>
    <lineage>
        <taxon>Bacteria</taxon>
        <taxon>Pseudomonadati</taxon>
        <taxon>Bacteroidota</taxon>
        <taxon>Sphingobacteriia</taxon>
        <taxon>Sphingobacteriales</taxon>
        <taxon>Sphingobacteriaceae</taxon>
        <taxon>Pedobacter</taxon>
    </lineage>
</organism>
<dbReference type="RefSeq" id="WP_110831273.1">
    <property type="nucleotide sequence ID" value="NZ_QKLU01000004.1"/>
</dbReference>
<sequence length="168" mass="19534">MKTFIFVKILLLITIMILACCKGKQKELSLSLFFNPSQAFYSEQVYFKALLNDTLLLDTVVKNKKIDNSELLKKVNVKLGKQYVLSINVNGKRKNIQFQYQRESCVNVFVGINDHDLLQMKELAIENKRRTLGEKVDNHKLLDSLRLNAKPNEYDRVKVVFNNCFSQK</sequence>
<dbReference type="PROSITE" id="PS51257">
    <property type="entry name" value="PROKAR_LIPOPROTEIN"/>
    <property type="match status" value="1"/>
</dbReference>
<evidence type="ECO:0000313" key="1">
    <source>
        <dbReference type="EMBL" id="PYF74195.1"/>
    </source>
</evidence>
<dbReference type="EMBL" id="QKLU01000004">
    <property type="protein sequence ID" value="PYF74195.1"/>
    <property type="molecule type" value="Genomic_DNA"/>
</dbReference>
<evidence type="ECO:0008006" key="3">
    <source>
        <dbReference type="Google" id="ProtNLM"/>
    </source>
</evidence>
<comment type="caution">
    <text evidence="1">The sequence shown here is derived from an EMBL/GenBank/DDBJ whole genome shotgun (WGS) entry which is preliminary data.</text>
</comment>
<protein>
    <recommendedName>
        <fullName evidence="3">Lipoprotein</fullName>
    </recommendedName>
</protein>
<name>A0A318UJR4_9SPHI</name>
<accession>A0A318UJR4</accession>
<evidence type="ECO:0000313" key="2">
    <source>
        <dbReference type="Proteomes" id="UP000248198"/>
    </source>
</evidence>
<gene>
    <name evidence="1" type="ORF">B0O44_104366</name>
</gene>
<dbReference type="AlphaFoldDB" id="A0A318UJR4"/>
<proteinExistence type="predicted"/>
<reference evidence="1 2" key="1">
    <citation type="submission" date="2018-06" db="EMBL/GenBank/DDBJ databases">
        <title>Genomic Encyclopedia of Archaeal and Bacterial Type Strains, Phase II (KMG-II): from individual species to whole genera.</title>
        <authorList>
            <person name="Goeker M."/>
        </authorList>
    </citation>
    <scope>NUCLEOTIDE SEQUENCE [LARGE SCALE GENOMIC DNA]</scope>
    <source>
        <strain evidence="1 2">DSM 27372</strain>
    </source>
</reference>
<dbReference type="Proteomes" id="UP000248198">
    <property type="component" value="Unassembled WGS sequence"/>
</dbReference>